<evidence type="ECO:0000313" key="2">
    <source>
        <dbReference type="EMBL" id="OXU21994.1"/>
    </source>
</evidence>
<comment type="caution">
    <text evidence="2">The sequence shown here is derived from an EMBL/GenBank/DDBJ whole genome shotgun (WGS) entry which is preliminary data.</text>
</comment>
<dbReference type="EMBL" id="NNAY01002130">
    <property type="protein sequence ID" value="OXU21994.1"/>
    <property type="molecule type" value="Genomic_DNA"/>
</dbReference>
<keyword evidence="3" id="KW-1185">Reference proteome</keyword>
<dbReference type="OrthoDB" id="7700731at2759"/>
<reference evidence="2 3" key="1">
    <citation type="journal article" date="2017" name="Curr. Biol.">
        <title>The Evolution of Venom by Co-option of Single-Copy Genes.</title>
        <authorList>
            <person name="Martinson E.O."/>
            <person name="Mrinalini"/>
            <person name="Kelkar Y.D."/>
            <person name="Chang C.H."/>
            <person name="Werren J.H."/>
        </authorList>
    </citation>
    <scope>NUCLEOTIDE SEQUENCE [LARGE SCALE GENOMIC DNA]</scope>
    <source>
        <strain evidence="2 3">Alberta</strain>
        <tissue evidence="2">Whole body</tissue>
    </source>
</reference>
<evidence type="ECO:0000256" key="1">
    <source>
        <dbReference type="SAM" id="Phobius"/>
    </source>
</evidence>
<keyword evidence="1" id="KW-0812">Transmembrane</keyword>
<evidence type="ECO:0000313" key="3">
    <source>
        <dbReference type="Proteomes" id="UP000215335"/>
    </source>
</evidence>
<dbReference type="AlphaFoldDB" id="A0A232EUH5"/>
<dbReference type="Proteomes" id="UP000215335">
    <property type="component" value="Unassembled WGS sequence"/>
</dbReference>
<proteinExistence type="predicted"/>
<accession>A0A232EUH5</accession>
<keyword evidence="1" id="KW-1133">Transmembrane helix</keyword>
<sequence>MARFRRRSISSGYLVSDDLTKYRQSKTAQFMDITLWSAGLQHLRLQHCHGQLFLCYTNWTNWFSVPAEVERDLKLMSSILGIEHYTLIMLGAITDYPMLHAPWLLMQSCMIGLELLVFLVRLFLEGLHVSRDQILISILSLHNWLQVFCLFQRQTSRRSGAHPF</sequence>
<feature type="transmembrane region" description="Helical" evidence="1">
    <location>
        <begin position="134"/>
        <end position="151"/>
    </location>
</feature>
<organism evidence="2 3">
    <name type="scientific">Trichomalopsis sarcophagae</name>
    <dbReference type="NCBI Taxonomy" id="543379"/>
    <lineage>
        <taxon>Eukaryota</taxon>
        <taxon>Metazoa</taxon>
        <taxon>Ecdysozoa</taxon>
        <taxon>Arthropoda</taxon>
        <taxon>Hexapoda</taxon>
        <taxon>Insecta</taxon>
        <taxon>Pterygota</taxon>
        <taxon>Neoptera</taxon>
        <taxon>Endopterygota</taxon>
        <taxon>Hymenoptera</taxon>
        <taxon>Apocrita</taxon>
        <taxon>Proctotrupomorpha</taxon>
        <taxon>Chalcidoidea</taxon>
        <taxon>Pteromalidae</taxon>
        <taxon>Pteromalinae</taxon>
        <taxon>Trichomalopsis</taxon>
    </lineage>
</organism>
<dbReference type="STRING" id="543379.A0A232EUH5"/>
<name>A0A232EUH5_9HYME</name>
<feature type="transmembrane region" description="Helical" evidence="1">
    <location>
        <begin position="103"/>
        <end position="122"/>
    </location>
</feature>
<protein>
    <submittedName>
        <fullName evidence="2">Uncharacterized protein</fullName>
    </submittedName>
</protein>
<gene>
    <name evidence="2" type="ORF">TSAR_016565</name>
</gene>
<keyword evidence="1" id="KW-0472">Membrane</keyword>